<keyword evidence="8" id="KW-0472">Membrane</keyword>
<sequence length="552" mass="61459">MEKNHLDDAGVCDCHVFHPEDDQHRLLVFQLLIGVVMKNKIAVFFISTFLILMISPVFNLATRLPGHTDEHVKWWELSFLYNIDFAMPLVGGLYNLLGISIDPGEVLVGKDGWFFLGDDYVGSISVKRNGMTAEDASTIEKVTANQKKWENWFKQHGVKQYRVLIGPDKDSIYPEYLPEWAAHSPDAVSAQLLKNAPPGVYVDAFSPLLAAKDKSQPLYFKTDTHWNDRGAWIAFMALANNLSKAEPALVWPDVADGDVVAVTDREGGDLSRFQRIQSWTHDQEAVLRFREKFNIPVERYDYESGALLGTNNNLPNLAPRRPELFASPKALNNKKVIWLRDSYGISLSPFMAATFSKVIQVDHESINSDGLTKLVERFKPDYVLYSVVERASRRGLFLTPPDLFATAPNTIGFKPGAKGSVAQTNDVKPADKPNTYTITGVDPYIIFTLAPQVVGSKSHQLAFEFECFNAAEPRIPLQIFWSTPSEGISESNSARFFVKQGTTSVDLSGAPGWPTTEQIVNIRFDIDSAKACSGFSIKNLATGMNVEAASKK</sequence>
<keyword evidence="8" id="KW-0812">Transmembrane</keyword>
<evidence type="ECO:0000256" key="1">
    <source>
        <dbReference type="ARBA" id="ARBA00004418"/>
    </source>
</evidence>
<keyword evidence="4" id="KW-0732">Signal</keyword>
<feature type="domain" description="AlgX/AlgJ SGNH hydrolase-like" evidence="9">
    <location>
        <begin position="106"/>
        <end position="312"/>
    </location>
</feature>
<dbReference type="EMBL" id="WKAT01000009">
    <property type="protein sequence ID" value="MCF5544334.1"/>
    <property type="molecule type" value="Genomic_DNA"/>
</dbReference>
<feature type="transmembrane region" description="Helical" evidence="8">
    <location>
        <begin position="41"/>
        <end position="62"/>
    </location>
</feature>
<dbReference type="InterPro" id="IPR031811">
    <property type="entry name" value="ALGX/ALGJ_SGNH-like"/>
</dbReference>
<comment type="subcellular location">
    <subcellularLocation>
        <location evidence="1">Periplasm</location>
    </subcellularLocation>
</comment>
<keyword evidence="6" id="KW-0016">Alginate biosynthesis</keyword>
<dbReference type="Pfam" id="PF16822">
    <property type="entry name" value="ALGX"/>
    <property type="match status" value="1"/>
</dbReference>
<keyword evidence="5" id="KW-0574">Periplasm</keyword>
<dbReference type="RefSeq" id="WP_081321568.1">
    <property type="nucleotide sequence ID" value="NZ_RBRL01000111.1"/>
</dbReference>
<reference evidence="10 11" key="1">
    <citation type="submission" date="2019-11" db="EMBL/GenBank/DDBJ databases">
        <title>Epiphytic Pseudomonas syringae from cherry orchards.</title>
        <authorList>
            <person name="Hulin M.T."/>
        </authorList>
    </citation>
    <scope>NUCLEOTIDE SEQUENCE [LARGE SCALE GENOMIC DNA]</scope>
    <source>
        <strain evidence="10 11">PA-3-2A</strain>
    </source>
</reference>
<evidence type="ECO:0000313" key="10">
    <source>
        <dbReference type="EMBL" id="MCF5544334.1"/>
    </source>
</evidence>
<keyword evidence="8" id="KW-1133">Transmembrane helix</keyword>
<evidence type="ECO:0000256" key="8">
    <source>
        <dbReference type="SAM" id="Phobius"/>
    </source>
</evidence>
<organism evidence="10 11">
    <name type="scientific">Pseudomonas salomonii</name>
    <dbReference type="NCBI Taxonomy" id="191391"/>
    <lineage>
        <taxon>Bacteria</taxon>
        <taxon>Pseudomonadati</taxon>
        <taxon>Pseudomonadota</taxon>
        <taxon>Gammaproteobacteria</taxon>
        <taxon>Pseudomonadales</taxon>
        <taxon>Pseudomonadaceae</taxon>
        <taxon>Pseudomonas</taxon>
    </lineage>
</organism>
<keyword evidence="3" id="KW-0808">Transferase</keyword>
<gene>
    <name evidence="10" type="ORF">GIV68_06250</name>
</gene>
<evidence type="ECO:0000313" key="11">
    <source>
        <dbReference type="Proteomes" id="UP000814158"/>
    </source>
</evidence>
<evidence type="ECO:0000256" key="6">
    <source>
        <dbReference type="ARBA" id="ARBA00022841"/>
    </source>
</evidence>
<keyword evidence="7" id="KW-0012">Acyltransferase</keyword>
<evidence type="ECO:0000256" key="2">
    <source>
        <dbReference type="ARBA" id="ARBA00005182"/>
    </source>
</evidence>
<proteinExistence type="predicted"/>
<evidence type="ECO:0000256" key="4">
    <source>
        <dbReference type="ARBA" id="ARBA00022729"/>
    </source>
</evidence>
<comment type="pathway">
    <text evidence="2">Glycan biosynthesis; alginate biosynthesis.</text>
</comment>
<keyword evidence="11" id="KW-1185">Reference proteome</keyword>
<protein>
    <recommendedName>
        <fullName evidence="9">AlgX/AlgJ SGNH hydrolase-like domain-containing protein</fullName>
    </recommendedName>
</protein>
<comment type="caution">
    <text evidence="10">The sequence shown here is derived from an EMBL/GenBank/DDBJ whole genome shotgun (WGS) entry which is preliminary data.</text>
</comment>
<evidence type="ECO:0000256" key="7">
    <source>
        <dbReference type="ARBA" id="ARBA00023315"/>
    </source>
</evidence>
<name>A0ABS9GIV2_9PSED</name>
<evidence type="ECO:0000259" key="9">
    <source>
        <dbReference type="Pfam" id="PF16822"/>
    </source>
</evidence>
<dbReference type="Proteomes" id="UP000814158">
    <property type="component" value="Unassembled WGS sequence"/>
</dbReference>
<evidence type="ECO:0000256" key="3">
    <source>
        <dbReference type="ARBA" id="ARBA00022679"/>
    </source>
</evidence>
<accession>A0ABS9GIV2</accession>
<evidence type="ECO:0000256" key="5">
    <source>
        <dbReference type="ARBA" id="ARBA00022764"/>
    </source>
</evidence>